<feature type="compositionally biased region" description="Low complexity" evidence="2">
    <location>
        <begin position="92"/>
        <end position="108"/>
    </location>
</feature>
<keyword evidence="4" id="KW-1185">Reference proteome</keyword>
<evidence type="ECO:0000256" key="1">
    <source>
        <dbReference type="ARBA" id="ARBA00022737"/>
    </source>
</evidence>
<feature type="compositionally biased region" description="Pro residues" evidence="2">
    <location>
        <begin position="1"/>
        <end position="28"/>
    </location>
</feature>
<feature type="compositionally biased region" description="Polar residues" evidence="2">
    <location>
        <begin position="841"/>
        <end position="851"/>
    </location>
</feature>
<feature type="region of interest" description="Disordered" evidence="2">
    <location>
        <begin position="829"/>
        <end position="858"/>
    </location>
</feature>
<comment type="caution">
    <text evidence="3">The sequence shown here is derived from an EMBL/GenBank/DDBJ whole genome shotgun (WGS) entry which is preliminary data.</text>
</comment>
<dbReference type="VEuPathDB" id="FungiDB:SI65_04131"/>
<gene>
    <name evidence="3" type="ORF">SI65_04131</name>
</gene>
<protein>
    <recommendedName>
        <fullName evidence="5">Chitin synthase regulatory factor 3</fullName>
    </recommendedName>
</protein>
<feature type="compositionally biased region" description="Low complexity" evidence="2">
    <location>
        <begin position="307"/>
        <end position="316"/>
    </location>
</feature>
<dbReference type="AlphaFoldDB" id="A0A1E3BJJ0"/>
<feature type="compositionally biased region" description="Polar residues" evidence="2">
    <location>
        <begin position="462"/>
        <end position="471"/>
    </location>
</feature>
<dbReference type="SMART" id="SM00671">
    <property type="entry name" value="SEL1"/>
    <property type="match status" value="7"/>
</dbReference>
<dbReference type="PANTHER" id="PTHR46430:SF3">
    <property type="entry name" value="ACTIVATOR OF C KINASE PROTEIN 1"/>
    <property type="match status" value="1"/>
</dbReference>
<dbReference type="STRING" id="573508.A0A1E3BJJ0"/>
<reference evidence="3 4" key="1">
    <citation type="journal article" date="2016" name="BMC Genomics">
        <title>Comparative genomic and transcriptomic analyses of the Fuzhuan brick tea-fermentation fungus Aspergillus cristatus.</title>
        <authorList>
            <person name="Ge Y."/>
            <person name="Wang Y."/>
            <person name="Liu Y."/>
            <person name="Tan Y."/>
            <person name="Ren X."/>
            <person name="Zhang X."/>
            <person name="Hyde K.D."/>
            <person name="Liu Y."/>
            <person name="Liu Z."/>
        </authorList>
    </citation>
    <scope>NUCLEOTIDE SEQUENCE [LARGE SCALE GENOMIC DNA]</scope>
    <source>
        <strain evidence="3 4">GZAAS20.1005</strain>
    </source>
</reference>
<dbReference type="SUPFAM" id="SSF81901">
    <property type="entry name" value="HCP-like"/>
    <property type="match status" value="2"/>
</dbReference>
<feature type="compositionally biased region" description="Gly residues" evidence="2">
    <location>
        <begin position="47"/>
        <end position="61"/>
    </location>
</feature>
<organism evidence="3 4">
    <name type="scientific">Aspergillus cristatus</name>
    <name type="common">Chinese Fuzhuan brick tea-fermentation fungus</name>
    <name type="synonym">Eurotium cristatum</name>
    <dbReference type="NCBI Taxonomy" id="573508"/>
    <lineage>
        <taxon>Eukaryota</taxon>
        <taxon>Fungi</taxon>
        <taxon>Dikarya</taxon>
        <taxon>Ascomycota</taxon>
        <taxon>Pezizomycotina</taxon>
        <taxon>Eurotiomycetes</taxon>
        <taxon>Eurotiomycetidae</taxon>
        <taxon>Eurotiales</taxon>
        <taxon>Aspergillaceae</taxon>
        <taxon>Aspergillus</taxon>
        <taxon>Aspergillus subgen. Aspergillus</taxon>
    </lineage>
</organism>
<dbReference type="Pfam" id="PF08238">
    <property type="entry name" value="Sel1"/>
    <property type="match status" value="7"/>
</dbReference>
<dbReference type="EMBL" id="JXNT01000003">
    <property type="protein sequence ID" value="ODM21078.1"/>
    <property type="molecule type" value="Genomic_DNA"/>
</dbReference>
<sequence>MAYPQRPPPQRQPPPMRSYGGRPPPGPAPADGDYDYGYDDGYQYGDAGYGDGYGYHGGGGADYATPRSYGPPRGAPRPPRGPPPMDHGGYGYPPRGYGSSSSSSSSSRRPPPPGRGGMRPGPRRPLPPDRAPYDNPYPHFPGRERPRKGSVPPPVERGMAAMNINGPPPRGMPDRPHTSNGRRPGPPPDSSGRGRGPYPGPAMRSASAGRPAPTRPYDRSYTDPRGPPPMPMPPMNRSATAPLEIAGPAYGEPAGDNHDTDDLLDSYYGSAPDDPDMPNFDAMPDAKGGAVDESLPGLDGPKPTPKTPTESKPPGGQYAAFTPHSVGSHSAPVSPDSNAPNQFANAGFQFDLPSEPHPISPGDDRSGYSYNSPPEGYGESVPGYPFPHRQDSHSHTMPGYSGASGGPPRPYRMNQPAMANEMKAVDPQQNPDALPHHPVPFRPGHDGGKPAPVRQYAGAPNGPTSPTSAPPQQDMGPFAKPVTRQELEELQLAVKKKPDQATQLLLAQKMVEAATVLVDEAHLDAKGKAKAREKYVMDAYKIVKKLVSSGYADAQFYLADCYGQGQLGLEVDNKEAYNLYHSAAKSGHAQSAYRVAVCCEIGSEEGGGTKRDPFKAVQWYKRAASLGDTPAMYKMGMIMLKGLLGQTKNPREGITWLKRAAEKADEENPHALHELALMYANASPNDIVVRDEEYAKQLFCQAGELGYKFSQFRLAAAYEYGLMGCPVDPRQSIIWYTHAAAQGEHQSELALSGWYLTGSEGILQQSDTEAYLWARKAATAGLAKAEYAMGYFTEVGIGVTANLDDAKRWYWRAAAQGFPKARERLEELKKGGSRMQKTRLSRSAVNRQNPNEGDCVVM</sequence>
<feature type="compositionally biased region" description="Pro residues" evidence="2">
    <location>
        <begin position="73"/>
        <end position="85"/>
    </location>
</feature>
<feature type="region of interest" description="Disordered" evidence="2">
    <location>
        <begin position="1"/>
        <end position="414"/>
    </location>
</feature>
<feature type="compositionally biased region" description="Pro residues" evidence="2">
    <location>
        <begin position="225"/>
        <end position="234"/>
    </location>
</feature>
<evidence type="ECO:0000313" key="3">
    <source>
        <dbReference type="EMBL" id="ODM21078.1"/>
    </source>
</evidence>
<keyword evidence="1" id="KW-0677">Repeat</keyword>
<dbReference type="PANTHER" id="PTHR46430">
    <property type="entry name" value="PROTEIN SKT5-RELATED"/>
    <property type="match status" value="1"/>
</dbReference>
<accession>A0A1E3BJJ0</accession>
<evidence type="ECO:0008006" key="5">
    <source>
        <dbReference type="Google" id="ProtNLM"/>
    </source>
</evidence>
<feature type="region of interest" description="Disordered" evidence="2">
    <location>
        <begin position="426"/>
        <end position="475"/>
    </location>
</feature>
<dbReference type="OrthoDB" id="272077at2759"/>
<name>A0A1E3BJJ0_ASPCR</name>
<dbReference type="InterPro" id="IPR011990">
    <property type="entry name" value="TPR-like_helical_dom_sf"/>
</dbReference>
<evidence type="ECO:0000313" key="4">
    <source>
        <dbReference type="Proteomes" id="UP000094569"/>
    </source>
</evidence>
<proteinExistence type="predicted"/>
<feature type="compositionally biased region" description="Polar residues" evidence="2">
    <location>
        <begin position="335"/>
        <end position="344"/>
    </location>
</feature>
<dbReference type="InterPro" id="IPR051726">
    <property type="entry name" value="Chitin_Synth_Reg"/>
</dbReference>
<dbReference type="Gene3D" id="1.25.40.10">
    <property type="entry name" value="Tetratricopeptide repeat domain"/>
    <property type="match status" value="2"/>
</dbReference>
<dbReference type="Proteomes" id="UP000094569">
    <property type="component" value="Unassembled WGS sequence"/>
</dbReference>
<dbReference type="InterPro" id="IPR006597">
    <property type="entry name" value="Sel1-like"/>
</dbReference>
<evidence type="ECO:0000256" key="2">
    <source>
        <dbReference type="SAM" id="MobiDB-lite"/>
    </source>
</evidence>